<dbReference type="PANTHER" id="PTHR13767:SF2">
    <property type="entry name" value="PSEUDOURIDYLATE SYNTHASE TRUB1"/>
    <property type="match status" value="1"/>
</dbReference>
<dbReference type="InterPro" id="IPR020103">
    <property type="entry name" value="PsdUridine_synth_cat_dom_sf"/>
</dbReference>
<dbReference type="PANTHER" id="PTHR13767">
    <property type="entry name" value="TRNA-PSEUDOURIDINE SYNTHASE"/>
    <property type="match status" value="1"/>
</dbReference>
<dbReference type="Pfam" id="PF16198">
    <property type="entry name" value="TruB_C_2"/>
    <property type="match status" value="1"/>
</dbReference>
<dbReference type="CDD" id="cd02573">
    <property type="entry name" value="PseudoU_synth_EcTruB"/>
    <property type="match status" value="1"/>
</dbReference>
<dbReference type="InterPro" id="IPR002501">
    <property type="entry name" value="PsdUridine_synth_N"/>
</dbReference>
<dbReference type="Gene3D" id="3.30.2350.10">
    <property type="entry name" value="Pseudouridine synthase"/>
    <property type="match status" value="1"/>
</dbReference>
<protein>
    <recommendedName>
        <fullName evidence="5">tRNA pseudouridine synthase B</fullName>
        <ecNumber evidence="5">5.4.99.25</ecNumber>
    </recommendedName>
    <alternativeName>
        <fullName evidence="5">tRNA pseudouridine(55) synthase</fullName>
        <shortName evidence="5">Psi55 synthase</shortName>
    </alternativeName>
    <alternativeName>
        <fullName evidence="5">tRNA pseudouridylate synthase</fullName>
    </alternativeName>
    <alternativeName>
        <fullName evidence="5">tRNA-uridine isomerase</fullName>
    </alternativeName>
</protein>
<evidence type="ECO:0000256" key="2">
    <source>
        <dbReference type="ARBA" id="ARBA00005642"/>
    </source>
</evidence>
<comment type="similarity">
    <text evidence="2 5">Belongs to the pseudouridine synthase TruB family. Type 1 subfamily.</text>
</comment>
<reference evidence="9 10" key="1">
    <citation type="submission" date="2020-11" db="EMBL/GenBank/DDBJ databases">
        <title>Actinomyces sp. ZJ750.</title>
        <authorList>
            <person name="Zhou J."/>
        </authorList>
    </citation>
    <scope>NUCLEOTIDE SEQUENCE [LARGE SCALE GENOMIC DNA]</scope>
    <source>
        <strain evidence="9 10">ZJ750</strain>
    </source>
</reference>
<sequence>MSRPGGTGRHRLEVPRGAVTAPDGLLLIDKPSGLTSHDVVAAARRLGATRKVGHAGTLDPMATGLLLIGLGRATRLLTYLVGADKTYTATLRLGQETTTEDAEGTVTTSHGCAPTGDLPGRLDAALAALTGELMQVPSAVSAIKVDGVRAYARVREGQDVALAARPVTIHVLTRLSEVRATTATDGTAVVDVDLRVSCSSGTYVRALARDLGQALGCGAHLTALRRTSVGPFDVEQALTLEAAAAQVEAGAASVPPSGLTPLSLAEVARRCFPAVALDEAQARAIAYGQLLPAEVAERAVAPERAVVPKKRRADGAVNSRPVLAGFAPDGEVVALLTTGKGRTRPVLVLAPAAGPGRADTQPTAGEPGDQGDS</sequence>
<comment type="function">
    <text evidence="5">Responsible for synthesis of pseudouridine from uracil-55 in the psi GC loop of transfer RNAs.</text>
</comment>
<name>A0A7T0LM06_9ACTO</name>
<dbReference type="NCBIfam" id="TIGR00431">
    <property type="entry name" value="TruB"/>
    <property type="match status" value="1"/>
</dbReference>
<feature type="active site" description="Nucleophile" evidence="5">
    <location>
        <position position="59"/>
    </location>
</feature>
<dbReference type="InterPro" id="IPR014780">
    <property type="entry name" value="tRNA_psdUridine_synth_TruB"/>
</dbReference>
<organism evidence="9 10">
    <name type="scientific">Actinomyces respiraculi</name>
    <dbReference type="NCBI Taxonomy" id="2744574"/>
    <lineage>
        <taxon>Bacteria</taxon>
        <taxon>Bacillati</taxon>
        <taxon>Actinomycetota</taxon>
        <taxon>Actinomycetes</taxon>
        <taxon>Actinomycetales</taxon>
        <taxon>Actinomycetaceae</taxon>
        <taxon>Actinomyces</taxon>
    </lineage>
</organism>
<evidence type="ECO:0000256" key="6">
    <source>
        <dbReference type="SAM" id="MobiDB-lite"/>
    </source>
</evidence>
<gene>
    <name evidence="5 9" type="primary">truB</name>
    <name evidence="9" type="ORF">ID810_04895</name>
</gene>
<dbReference type="Gene3D" id="2.30.130.10">
    <property type="entry name" value="PUA domain"/>
    <property type="match status" value="1"/>
</dbReference>
<dbReference type="AlphaFoldDB" id="A0A7T0LM06"/>
<dbReference type="KEGG" id="arep:ID810_04895"/>
<dbReference type="SUPFAM" id="SSF55120">
    <property type="entry name" value="Pseudouridine synthase"/>
    <property type="match status" value="1"/>
</dbReference>
<evidence type="ECO:0000313" key="10">
    <source>
        <dbReference type="Proteomes" id="UP000594637"/>
    </source>
</evidence>
<dbReference type="EMBL" id="CP063989">
    <property type="protein sequence ID" value="QPL06244.1"/>
    <property type="molecule type" value="Genomic_DNA"/>
</dbReference>
<dbReference type="RefSeq" id="WP_166857690.1">
    <property type="nucleotide sequence ID" value="NZ_CP063989.1"/>
</dbReference>
<feature type="domain" description="tRNA pseudouridylate synthase B C-terminal" evidence="8">
    <location>
        <begin position="205"/>
        <end position="245"/>
    </location>
</feature>
<evidence type="ECO:0000256" key="3">
    <source>
        <dbReference type="ARBA" id="ARBA00022694"/>
    </source>
</evidence>
<dbReference type="GO" id="GO:0003723">
    <property type="term" value="F:RNA binding"/>
    <property type="evidence" value="ECO:0007669"/>
    <property type="project" value="InterPro"/>
</dbReference>
<comment type="catalytic activity">
    <reaction evidence="1 5">
        <text>uridine(55) in tRNA = pseudouridine(55) in tRNA</text>
        <dbReference type="Rhea" id="RHEA:42532"/>
        <dbReference type="Rhea" id="RHEA-COMP:10101"/>
        <dbReference type="Rhea" id="RHEA-COMP:10102"/>
        <dbReference type="ChEBI" id="CHEBI:65314"/>
        <dbReference type="ChEBI" id="CHEBI:65315"/>
        <dbReference type="EC" id="5.4.99.25"/>
    </reaction>
</comment>
<dbReference type="EC" id="5.4.99.25" evidence="5"/>
<keyword evidence="10" id="KW-1185">Reference proteome</keyword>
<evidence type="ECO:0000259" key="8">
    <source>
        <dbReference type="Pfam" id="PF16198"/>
    </source>
</evidence>
<evidence type="ECO:0000256" key="1">
    <source>
        <dbReference type="ARBA" id="ARBA00000385"/>
    </source>
</evidence>
<dbReference type="Pfam" id="PF01509">
    <property type="entry name" value="TruB_N"/>
    <property type="match status" value="1"/>
</dbReference>
<feature type="region of interest" description="Disordered" evidence="6">
    <location>
        <begin position="350"/>
        <end position="373"/>
    </location>
</feature>
<dbReference type="InterPro" id="IPR032819">
    <property type="entry name" value="TruB_C"/>
</dbReference>
<dbReference type="InterPro" id="IPR036974">
    <property type="entry name" value="PUA_sf"/>
</dbReference>
<accession>A0A7T0LM06</accession>
<evidence type="ECO:0000256" key="4">
    <source>
        <dbReference type="ARBA" id="ARBA00023235"/>
    </source>
</evidence>
<evidence type="ECO:0000259" key="7">
    <source>
        <dbReference type="Pfam" id="PF01509"/>
    </source>
</evidence>
<dbReference type="Proteomes" id="UP000594637">
    <property type="component" value="Chromosome"/>
</dbReference>
<keyword evidence="3 5" id="KW-0819">tRNA processing</keyword>
<dbReference type="HAMAP" id="MF_01080">
    <property type="entry name" value="TruB_bact"/>
    <property type="match status" value="1"/>
</dbReference>
<keyword evidence="4 5" id="KW-0413">Isomerase</keyword>
<evidence type="ECO:0000256" key="5">
    <source>
        <dbReference type="HAMAP-Rule" id="MF_01080"/>
    </source>
</evidence>
<evidence type="ECO:0000313" key="9">
    <source>
        <dbReference type="EMBL" id="QPL06244.1"/>
    </source>
</evidence>
<dbReference type="GO" id="GO:0031119">
    <property type="term" value="P:tRNA pseudouridine synthesis"/>
    <property type="evidence" value="ECO:0007669"/>
    <property type="project" value="UniProtKB-UniRule"/>
</dbReference>
<dbReference type="GO" id="GO:0160148">
    <property type="term" value="F:tRNA pseudouridine(55) synthase activity"/>
    <property type="evidence" value="ECO:0007669"/>
    <property type="project" value="UniProtKB-EC"/>
</dbReference>
<feature type="domain" description="Pseudouridine synthase II N-terminal" evidence="7">
    <location>
        <begin position="44"/>
        <end position="204"/>
    </location>
</feature>
<dbReference type="GO" id="GO:1990481">
    <property type="term" value="P:mRNA pseudouridine synthesis"/>
    <property type="evidence" value="ECO:0007669"/>
    <property type="project" value="TreeGrafter"/>
</dbReference>
<proteinExistence type="inferred from homology"/>